<gene>
    <name evidence="1" type="ORF">J4050_11600</name>
</gene>
<name>A0ABS3T3S5_9FLAO</name>
<accession>A0ABS3T3S5</accession>
<reference evidence="1 2" key="1">
    <citation type="submission" date="2021-03" db="EMBL/GenBank/DDBJ databases">
        <title>Winogradskyella sp. nov., isolated from costal sediment.</title>
        <authorList>
            <person name="Gao C."/>
        </authorList>
    </citation>
    <scope>NUCLEOTIDE SEQUENCE [LARGE SCALE GENOMIC DNA]</scope>
    <source>
        <strain evidence="1 2">DF17</strain>
    </source>
</reference>
<evidence type="ECO:0000313" key="1">
    <source>
        <dbReference type="EMBL" id="MBO3117397.1"/>
    </source>
</evidence>
<evidence type="ECO:0000313" key="2">
    <source>
        <dbReference type="Proteomes" id="UP000676776"/>
    </source>
</evidence>
<comment type="caution">
    <text evidence="1">The sequence shown here is derived from an EMBL/GenBank/DDBJ whole genome shotgun (WGS) entry which is preliminary data.</text>
</comment>
<proteinExistence type="predicted"/>
<keyword evidence="2" id="KW-1185">Reference proteome</keyword>
<dbReference type="RefSeq" id="WP_208154750.1">
    <property type="nucleotide sequence ID" value="NZ_JAGEVF010000009.1"/>
</dbReference>
<dbReference type="EMBL" id="JAGEVF010000009">
    <property type="protein sequence ID" value="MBO3117397.1"/>
    <property type="molecule type" value="Genomic_DNA"/>
</dbReference>
<evidence type="ECO:0008006" key="3">
    <source>
        <dbReference type="Google" id="ProtNLM"/>
    </source>
</evidence>
<organism evidence="1 2">
    <name type="scientific">Winogradskyella pelagia</name>
    <dbReference type="NCBI Taxonomy" id="2819984"/>
    <lineage>
        <taxon>Bacteria</taxon>
        <taxon>Pseudomonadati</taxon>
        <taxon>Bacteroidota</taxon>
        <taxon>Flavobacteriia</taxon>
        <taxon>Flavobacteriales</taxon>
        <taxon>Flavobacteriaceae</taxon>
        <taxon>Winogradskyella</taxon>
    </lineage>
</organism>
<sequence length="256" mass="29355">MVLKKLSLLLIIILPLGLRAQTLQGKVYDSTATIKGVKIFNKTQNTITATDDKGEFNIPAQVGDTLAFESLFHHPKVEILKPFHFQDTAVFELKKVINTLDEVEILSDSEQPLFNEETYSVELRNLIKSDIEKHPEKYQPGGPSYGVNFLAIFGLVAKLFKNKDKYTPPVHNPISYRQMDSLFSNSSFFNEKLLTESLNIPKKRQQLFLEFCSAKQLTSRLLERERKMELLEELVLNSQLFLILLEEYGKEAISKE</sequence>
<dbReference type="Proteomes" id="UP000676776">
    <property type="component" value="Unassembled WGS sequence"/>
</dbReference>
<protein>
    <recommendedName>
        <fullName evidence="3">CarboxypepD_reg-like domain-containing protein</fullName>
    </recommendedName>
</protein>